<feature type="compositionally biased region" description="Pro residues" evidence="10">
    <location>
        <begin position="11"/>
        <end position="36"/>
    </location>
</feature>
<comment type="caution">
    <text evidence="11">The sequence shown here is derived from an EMBL/GenBank/DDBJ whole genome shotgun (WGS) entry which is preliminary data.</text>
</comment>
<reference evidence="11 12" key="1">
    <citation type="submission" date="2024-08" db="EMBL/GenBank/DDBJ databases">
        <title>The draft genome of Apodemus speciosus.</title>
        <authorList>
            <person name="Nabeshima K."/>
            <person name="Suzuki S."/>
            <person name="Onuma M."/>
        </authorList>
    </citation>
    <scope>NUCLEOTIDE SEQUENCE [LARGE SCALE GENOMIC DNA]</scope>
    <source>
        <strain evidence="11">IB14-021</strain>
    </source>
</reference>
<dbReference type="EMBL" id="BAAFST010000007">
    <property type="protein sequence ID" value="GAB1291673.1"/>
    <property type="molecule type" value="Genomic_DNA"/>
</dbReference>
<evidence type="ECO:0000256" key="9">
    <source>
        <dbReference type="ARBA" id="ARBA00023136"/>
    </source>
</evidence>
<keyword evidence="5" id="KW-0812">Transmembrane</keyword>
<feature type="compositionally biased region" description="Low complexity" evidence="10">
    <location>
        <begin position="1"/>
        <end position="10"/>
    </location>
</feature>
<keyword evidence="11" id="KW-0675">Receptor</keyword>
<feature type="compositionally biased region" description="Low complexity" evidence="10">
    <location>
        <begin position="59"/>
        <end position="72"/>
    </location>
</feature>
<comment type="subcellular location">
    <subcellularLocation>
        <location evidence="1">Mitochondrion outer membrane</location>
        <topology evidence="1">Multi-pass membrane protein</topology>
    </subcellularLocation>
</comment>
<evidence type="ECO:0000256" key="5">
    <source>
        <dbReference type="ARBA" id="ARBA00022692"/>
    </source>
</evidence>
<feature type="region of interest" description="Disordered" evidence="10">
    <location>
        <begin position="1"/>
        <end position="72"/>
    </location>
</feature>
<keyword evidence="12" id="KW-1185">Reference proteome</keyword>
<organism evidence="11 12">
    <name type="scientific">Apodemus speciosus</name>
    <name type="common">Large Japanese field mouse</name>
    <dbReference type="NCBI Taxonomy" id="105296"/>
    <lineage>
        <taxon>Eukaryota</taxon>
        <taxon>Metazoa</taxon>
        <taxon>Chordata</taxon>
        <taxon>Craniata</taxon>
        <taxon>Vertebrata</taxon>
        <taxon>Euteleostomi</taxon>
        <taxon>Mammalia</taxon>
        <taxon>Eutheria</taxon>
        <taxon>Euarchontoglires</taxon>
        <taxon>Glires</taxon>
        <taxon>Rodentia</taxon>
        <taxon>Myomorpha</taxon>
        <taxon>Muroidea</taxon>
        <taxon>Muridae</taxon>
        <taxon>Murinae</taxon>
        <taxon>Apodemus</taxon>
    </lineage>
</organism>
<evidence type="ECO:0000256" key="7">
    <source>
        <dbReference type="ARBA" id="ARBA00022927"/>
    </source>
</evidence>
<gene>
    <name evidence="11" type="ORF">APTSU1_000690300</name>
</gene>
<name>A0ABQ0EXB0_APOSI</name>
<proteinExistence type="inferred from homology"/>
<evidence type="ECO:0000256" key="6">
    <source>
        <dbReference type="ARBA" id="ARBA00022787"/>
    </source>
</evidence>
<feature type="compositionally biased region" description="Gly residues" evidence="10">
    <location>
        <begin position="40"/>
        <end position="50"/>
    </location>
</feature>
<comment type="similarity">
    <text evidence="2">Belongs to the Tom40 family.</text>
</comment>
<keyword evidence="4" id="KW-1134">Transmembrane beta strand</keyword>
<evidence type="ECO:0000256" key="8">
    <source>
        <dbReference type="ARBA" id="ARBA00023128"/>
    </source>
</evidence>
<dbReference type="CDD" id="cd07305">
    <property type="entry name" value="Porin3_Tom40"/>
    <property type="match status" value="1"/>
</dbReference>
<evidence type="ECO:0000256" key="10">
    <source>
        <dbReference type="SAM" id="MobiDB-lite"/>
    </source>
</evidence>
<dbReference type="Gene3D" id="2.40.160.10">
    <property type="entry name" value="Porin"/>
    <property type="match status" value="1"/>
</dbReference>
<keyword evidence="7" id="KW-0653">Protein transport</keyword>
<evidence type="ECO:0000313" key="11">
    <source>
        <dbReference type="EMBL" id="GAB1291673.1"/>
    </source>
</evidence>
<evidence type="ECO:0000313" key="12">
    <source>
        <dbReference type="Proteomes" id="UP001623349"/>
    </source>
</evidence>
<keyword evidence="3" id="KW-0813">Transport</keyword>
<accession>A0ABQ0EXB0</accession>
<evidence type="ECO:0000256" key="3">
    <source>
        <dbReference type="ARBA" id="ARBA00022448"/>
    </source>
</evidence>
<keyword evidence="8" id="KW-0496">Mitochondrion</keyword>
<dbReference type="InterPro" id="IPR027246">
    <property type="entry name" value="Porin_Euk/Tom40"/>
</dbReference>
<dbReference type="InterPro" id="IPR023614">
    <property type="entry name" value="Porin_dom_sf"/>
</dbReference>
<keyword evidence="6" id="KW-1000">Mitochondrion outer membrane</keyword>
<protein>
    <submittedName>
        <fullName evidence="11">Mitochondrial import receptor subunit TOM40 homolog</fullName>
    </submittedName>
</protein>
<dbReference type="Pfam" id="PF01459">
    <property type="entry name" value="Porin_3"/>
    <property type="match status" value="1"/>
</dbReference>
<evidence type="ECO:0000256" key="2">
    <source>
        <dbReference type="ARBA" id="ARBA00010510"/>
    </source>
</evidence>
<dbReference type="PANTHER" id="PTHR10802">
    <property type="entry name" value="MITOCHONDRIAL IMPORT RECEPTOR SUBUNIT TOM40"/>
    <property type="match status" value="1"/>
</dbReference>
<sequence length="433" mass="45505">MGNVLAASSPPAGPPPPPTPSLVGLPPPPPSPPGFTLPPLGGGLGTGSSAGRGSERTPGAAASGAAAASDDGSCGCLPNPGTFEECHRKCKELFPVQMEGVKLTVNKGLSNRFQVTHTVALGTIGESNYHFGVTYVGTKQLSPTENLAPPLASRTARNESLLGRCVRAASEPAWHCHLCTVGPSVPRAFPVLVGDMDNSGSLNAQVIHQLSPGLRSKMAIQTQQSKFVNWQVDGEYRGSDFTAAVTLGNPDVLVGSGSDFLCVALAILELTLYTRLASASRVLGLKGILVAHYLQSITPCLALGGELVYHRRPGEEGTVMSLAGKYTLNNWLATVTLGQAGMHATYYHKASDQLQVGVEFEASTRMQDTSASFGYQLDLPKANFLFKGSVNSNWIVGATLEKKLPPLPLTLSLCAFLNHRKNKFLCGFGLTIG</sequence>
<evidence type="ECO:0000256" key="4">
    <source>
        <dbReference type="ARBA" id="ARBA00022452"/>
    </source>
</evidence>
<evidence type="ECO:0000256" key="1">
    <source>
        <dbReference type="ARBA" id="ARBA00004374"/>
    </source>
</evidence>
<dbReference type="InterPro" id="IPR037930">
    <property type="entry name" value="Tom40"/>
</dbReference>
<keyword evidence="9" id="KW-0472">Membrane</keyword>
<dbReference type="Proteomes" id="UP001623349">
    <property type="component" value="Unassembled WGS sequence"/>
</dbReference>